<sequence>MKQIKKIIYPYLIEQKWNSIRHKRQAIKASLAEGTPTTSEKVLKLGQDITSLGRQAFRLQSEYESFRA</sequence>
<dbReference type="RefSeq" id="WP_249293538.1">
    <property type="nucleotide sequence ID" value="NZ_JACRSV010000001.1"/>
</dbReference>
<evidence type="ECO:0000313" key="2">
    <source>
        <dbReference type="Proteomes" id="UP000610760"/>
    </source>
</evidence>
<dbReference type="Proteomes" id="UP000610760">
    <property type="component" value="Unassembled WGS sequence"/>
</dbReference>
<proteinExistence type="predicted"/>
<protein>
    <submittedName>
        <fullName evidence="1">Uncharacterized protein</fullName>
    </submittedName>
</protein>
<name>A0A926E331_9FIRM</name>
<dbReference type="EMBL" id="JACRSV010000001">
    <property type="protein sequence ID" value="MBC8558648.1"/>
    <property type="molecule type" value="Genomic_DNA"/>
</dbReference>
<dbReference type="AlphaFoldDB" id="A0A926E331"/>
<comment type="caution">
    <text evidence="1">The sequence shown here is derived from an EMBL/GenBank/DDBJ whole genome shotgun (WGS) entry which is preliminary data.</text>
</comment>
<reference evidence="1" key="1">
    <citation type="submission" date="2020-08" db="EMBL/GenBank/DDBJ databases">
        <title>Genome public.</title>
        <authorList>
            <person name="Liu C."/>
            <person name="Sun Q."/>
        </authorList>
    </citation>
    <scope>NUCLEOTIDE SEQUENCE</scope>
    <source>
        <strain evidence="1">NSJ-33</strain>
    </source>
</reference>
<organism evidence="1 2">
    <name type="scientific">Fumia xinanensis</name>
    <dbReference type="NCBI Taxonomy" id="2763659"/>
    <lineage>
        <taxon>Bacteria</taxon>
        <taxon>Bacillati</taxon>
        <taxon>Bacillota</taxon>
        <taxon>Clostridia</taxon>
        <taxon>Eubacteriales</taxon>
        <taxon>Oscillospiraceae</taxon>
        <taxon>Fumia</taxon>
    </lineage>
</organism>
<keyword evidence="2" id="KW-1185">Reference proteome</keyword>
<accession>A0A926E331</accession>
<gene>
    <name evidence="1" type="ORF">H8710_01060</name>
</gene>
<evidence type="ECO:0000313" key="1">
    <source>
        <dbReference type="EMBL" id="MBC8558648.1"/>
    </source>
</evidence>